<proteinExistence type="predicted"/>
<dbReference type="PANTHER" id="PTHR35175:SF2">
    <property type="entry name" value="DUF1289 DOMAIN-CONTAINING PROTEIN"/>
    <property type="match status" value="1"/>
</dbReference>
<dbReference type="RefSeq" id="WP_080571552.1">
    <property type="nucleotide sequence ID" value="NZ_JAVIFY010000012.1"/>
</dbReference>
<keyword evidence="2" id="KW-1185">Reference proteome</keyword>
<dbReference type="PANTHER" id="PTHR35175">
    <property type="entry name" value="DUF1289 DOMAIN-CONTAINING PROTEIN"/>
    <property type="match status" value="1"/>
</dbReference>
<dbReference type="InterPro" id="IPR010710">
    <property type="entry name" value="DUF1289"/>
</dbReference>
<dbReference type="Pfam" id="PF06945">
    <property type="entry name" value="DUF1289"/>
    <property type="match status" value="1"/>
</dbReference>
<name>A0ABU1BEU7_PSEHA</name>
<reference evidence="1 2" key="1">
    <citation type="submission" date="2023-08" db="EMBL/GenBank/DDBJ databases">
        <title>Pseudoalteromonas haloplanktis LL1 genome.</title>
        <authorList>
            <person name="Wu S."/>
        </authorList>
    </citation>
    <scope>NUCLEOTIDE SEQUENCE [LARGE SCALE GENOMIC DNA]</scope>
    <source>
        <strain evidence="1 2">LL1</strain>
    </source>
</reference>
<sequence length="64" mass="7409">MDSHKLNTKQPDNPCIRHCCLDGNDICLGCFRTLAEILAWHSANPEQKQHILNECQNRKNARHK</sequence>
<protein>
    <submittedName>
        <fullName evidence="1">DUF1289 domain-containing protein</fullName>
    </submittedName>
</protein>
<dbReference type="Proteomes" id="UP001226574">
    <property type="component" value="Unassembled WGS sequence"/>
</dbReference>
<accession>A0ABU1BEU7</accession>
<evidence type="ECO:0000313" key="1">
    <source>
        <dbReference type="EMBL" id="MDQ9093015.1"/>
    </source>
</evidence>
<organism evidence="1 2">
    <name type="scientific">Pseudoalteromonas haloplanktis</name>
    <name type="common">Alteromonas haloplanktis</name>
    <dbReference type="NCBI Taxonomy" id="228"/>
    <lineage>
        <taxon>Bacteria</taxon>
        <taxon>Pseudomonadati</taxon>
        <taxon>Pseudomonadota</taxon>
        <taxon>Gammaproteobacteria</taxon>
        <taxon>Alteromonadales</taxon>
        <taxon>Pseudoalteromonadaceae</taxon>
        <taxon>Pseudoalteromonas</taxon>
    </lineage>
</organism>
<gene>
    <name evidence="1" type="ORF">RC083_15650</name>
</gene>
<dbReference type="EMBL" id="JAVIFY010000012">
    <property type="protein sequence ID" value="MDQ9093015.1"/>
    <property type="molecule type" value="Genomic_DNA"/>
</dbReference>
<comment type="caution">
    <text evidence="1">The sequence shown here is derived from an EMBL/GenBank/DDBJ whole genome shotgun (WGS) entry which is preliminary data.</text>
</comment>
<evidence type="ECO:0000313" key="2">
    <source>
        <dbReference type="Proteomes" id="UP001226574"/>
    </source>
</evidence>